<feature type="transmembrane region" description="Helical" evidence="5">
    <location>
        <begin position="25"/>
        <end position="43"/>
    </location>
</feature>
<feature type="transmembrane region" description="Helical" evidence="5">
    <location>
        <begin position="217"/>
        <end position="237"/>
    </location>
</feature>
<name>A0AAE3FTW4_9EURY</name>
<dbReference type="AlphaFoldDB" id="A0AAE3FTW4"/>
<evidence type="ECO:0000256" key="1">
    <source>
        <dbReference type="ARBA" id="ARBA00004141"/>
    </source>
</evidence>
<keyword evidence="3 5" id="KW-1133">Transmembrane helix</keyword>
<dbReference type="GO" id="GO:0140359">
    <property type="term" value="F:ABC-type transporter activity"/>
    <property type="evidence" value="ECO:0007669"/>
    <property type="project" value="InterPro"/>
</dbReference>
<gene>
    <name evidence="7" type="ORF">AArcSt11_12670</name>
</gene>
<dbReference type="GO" id="GO:0016020">
    <property type="term" value="C:membrane"/>
    <property type="evidence" value="ECO:0007669"/>
    <property type="project" value="UniProtKB-SubCell"/>
</dbReference>
<dbReference type="RefSeq" id="WP_250597549.1">
    <property type="nucleotide sequence ID" value="NZ_JAKRVY010000007.1"/>
</dbReference>
<comment type="subcellular location">
    <subcellularLocation>
        <location evidence="1">Membrane</location>
        <topology evidence="1">Multi-pass membrane protein</topology>
    </subcellularLocation>
</comment>
<comment type="caution">
    <text evidence="7">The sequence shown here is derived from an EMBL/GenBank/DDBJ whole genome shotgun (WGS) entry which is preliminary data.</text>
</comment>
<protein>
    <submittedName>
        <fullName evidence="7">ABC transporter permease</fullName>
    </submittedName>
</protein>
<keyword evidence="8" id="KW-1185">Reference proteome</keyword>
<reference evidence="7 8" key="1">
    <citation type="journal article" date="2022" name="Syst. Appl. Microbiol.">
        <title>Natronocalculus amylovorans gen. nov., sp. nov., and Natranaeroarchaeum aerophilus sp. nov., dominant culturable amylolytic natronoarchaea from hypersaline soda lakes in southwestern Siberia.</title>
        <authorList>
            <person name="Sorokin D.Y."/>
            <person name="Elcheninov A.G."/>
            <person name="Khizhniak T.V."/>
            <person name="Koenen M."/>
            <person name="Bale N.J."/>
            <person name="Damste J.S.S."/>
            <person name="Kublanov I.V."/>
        </authorList>
    </citation>
    <scope>NUCLEOTIDE SEQUENCE [LARGE SCALE GENOMIC DNA]</scope>
    <source>
        <strain evidence="7 8">AArc-St1-1</strain>
    </source>
</reference>
<evidence type="ECO:0000313" key="7">
    <source>
        <dbReference type="EMBL" id="MCL9814504.1"/>
    </source>
</evidence>
<sequence length="242" mass="24965">MTSVGRQRAAVATGLRTFLREPTNLGLLVVLPPIVLLAFDLSMDVVADVPGLDVPSAAAELGGALFATAFLAGLLGLFQVVGAADPDRRLIVCGFRPWEMLLARVLTIGLASALVTGIVYVIFLTLSDLTPASHALAIVSLLVAALIYGLIGVLIGAVLNRELVGSLVLVFLADYDAFASLGVIPMDHTAVDYVPLSHPSNLLDSAVHDGTVATADALIAVTYVVGLAVLTLAAVTLRGDSS</sequence>
<keyword evidence="4 5" id="KW-0472">Membrane</keyword>
<evidence type="ECO:0000256" key="3">
    <source>
        <dbReference type="ARBA" id="ARBA00022989"/>
    </source>
</evidence>
<evidence type="ECO:0000313" key="8">
    <source>
        <dbReference type="Proteomes" id="UP001202674"/>
    </source>
</evidence>
<dbReference type="Proteomes" id="UP001202674">
    <property type="component" value="Unassembled WGS sequence"/>
</dbReference>
<evidence type="ECO:0000256" key="2">
    <source>
        <dbReference type="ARBA" id="ARBA00022692"/>
    </source>
</evidence>
<evidence type="ECO:0000259" key="6">
    <source>
        <dbReference type="Pfam" id="PF12698"/>
    </source>
</evidence>
<keyword evidence="2 5" id="KW-0812">Transmembrane</keyword>
<evidence type="ECO:0000256" key="5">
    <source>
        <dbReference type="SAM" id="Phobius"/>
    </source>
</evidence>
<proteinExistence type="predicted"/>
<dbReference type="InterPro" id="IPR013525">
    <property type="entry name" value="ABC2_TM"/>
</dbReference>
<feature type="transmembrane region" description="Helical" evidence="5">
    <location>
        <begin position="166"/>
        <end position="186"/>
    </location>
</feature>
<evidence type="ECO:0000256" key="4">
    <source>
        <dbReference type="ARBA" id="ARBA00023136"/>
    </source>
</evidence>
<dbReference type="Pfam" id="PF12698">
    <property type="entry name" value="ABC2_membrane_3"/>
    <property type="match status" value="1"/>
</dbReference>
<feature type="transmembrane region" description="Helical" evidence="5">
    <location>
        <begin position="63"/>
        <end position="81"/>
    </location>
</feature>
<accession>A0AAE3FTW4</accession>
<feature type="domain" description="ABC-2 type transporter transmembrane" evidence="6">
    <location>
        <begin position="89"/>
        <end position="234"/>
    </location>
</feature>
<feature type="transmembrane region" description="Helical" evidence="5">
    <location>
        <begin position="135"/>
        <end position="159"/>
    </location>
</feature>
<feature type="transmembrane region" description="Helical" evidence="5">
    <location>
        <begin position="101"/>
        <end position="123"/>
    </location>
</feature>
<dbReference type="EMBL" id="JAKRVY010000007">
    <property type="protein sequence ID" value="MCL9814504.1"/>
    <property type="molecule type" value="Genomic_DNA"/>
</dbReference>
<organism evidence="7 8">
    <name type="scientific">Natranaeroarchaeum aerophilus</name>
    <dbReference type="NCBI Taxonomy" id="2917711"/>
    <lineage>
        <taxon>Archaea</taxon>
        <taxon>Methanobacteriati</taxon>
        <taxon>Methanobacteriota</taxon>
        <taxon>Stenosarchaea group</taxon>
        <taxon>Halobacteria</taxon>
        <taxon>Halobacteriales</taxon>
        <taxon>Natronoarchaeaceae</taxon>
        <taxon>Natranaeroarchaeum</taxon>
    </lineage>
</organism>